<accession>A0A1M7B2H1</accession>
<dbReference type="GO" id="GO:0005524">
    <property type="term" value="F:ATP binding"/>
    <property type="evidence" value="ECO:0007669"/>
    <property type="project" value="UniProtKB-KW"/>
</dbReference>
<evidence type="ECO:0000256" key="7">
    <source>
        <dbReference type="ARBA" id="ARBA00023136"/>
    </source>
</evidence>
<protein>
    <submittedName>
        <fullName evidence="9">Phosphonate transport system ATP-binding protein</fullName>
    </submittedName>
</protein>
<dbReference type="InterPro" id="IPR012693">
    <property type="entry name" value="ABC_transpr_PhnC"/>
</dbReference>
<dbReference type="EMBL" id="FRCB01000001">
    <property type="protein sequence ID" value="SHL49107.1"/>
    <property type="molecule type" value="Genomic_DNA"/>
</dbReference>
<evidence type="ECO:0000256" key="4">
    <source>
        <dbReference type="ARBA" id="ARBA00022741"/>
    </source>
</evidence>
<sequence>MDGSPKLAATDILSLHGIEVVYPNATRALHETTCQFSDGELTVLLGPSGAGKSTLLRTLNMLTRPTAGTILATGHGALKTAADIRAHRRDTAMIFQQHQLIGRMGALRNVLISRLGRHSVWSSMIGFSMAERRLALDALDRVGLFDKALTRCDSLSGGQQQRVGIARALTQEPKLILADEPIASLDPASSNRVMTILRDVCREDRIPVIVSLHQLDFAKAYADRIIGLSGGKIVFDGPPETLSDAALTRIYGAQTDSST</sequence>
<dbReference type="InterPro" id="IPR027417">
    <property type="entry name" value="P-loop_NTPase"/>
</dbReference>
<dbReference type="Proteomes" id="UP000322545">
    <property type="component" value="Unassembled WGS sequence"/>
</dbReference>
<keyword evidence="6" id="KW-1278">Translocase</keyword>
<dbReference type="GO" id="GO:0015416">
    <property type="term" value="F:ABC-type phosphonate transporter activity"/>
    <property type="evidence" value="ECO:0007669"/>
    <property type="project" value="InterPro"/>
</dbReference>
<keyword evidence="7" id="KW-0472">Membrane</keyword>
<dbReference type="GO" id="GO:0016020">
    <property type="term" value="C:membrane"/>
    <property type="evidence" value="ECO:0007669"/>
    <property type="project" value="InterPro"/>
</dbReference>
<organism evidence="9 10">
    <name type="scientific">Roseovarius litoreus</name>
    <dbReference type="NCBI Taxonomy" id="1155722"/>
    <lineage>
        <taxon>Bacteria</taxon>
        <taxon>Pseudomonadati</taxon>
        <taxon>Pseudomonadota</taxon>
        <taxon>Alphaproteobacteria</taxon>
        <taxon>Rhodobacterales</taxon>
        <taxon>Roseobacteraceae</taxon>
        <taxon>Roseovarius</taxon>
    </lineage>
</organism>
<evidence type="ECO:0000256" key="3">
    <source>
        <dbReference type="ARBA" id="ARBA00022519"/>
    </source>
</evidence>
<dbReference type="Pfam" id="PF00005">
    <property type="entry name" value="ABC_tran"/>
    <property type="match status" value="1"/>
</dbReference>
<proteinExistence type="predicted"/>
<evidence type="ECO:0000256" key="2">
    <source>
        <dbReference type="ARBA" id="ARBA00022475"/>
    </source>
</evidence>
<dbReference type="SMART" id="SM00382">
    <property type="entry name" value="AAA"/>
    <property type="match status" value="1"/>
</dbReference>
<dbReference type="Gene3D" id="3.40.50.300">
    <property type="entry name" value="P-loop containing nucleotide triphosphate hydrolases"/>
    <property type="match status" value="1"/>
</dbReference>
<keyword evidence="1" id="KW-0813">Transport</keyword>
<gene>
    <name evidence="9" type="ORF">SAMN05443432_101663</name>
</gene>
<dbReference type="InterPro" id="IPR003593">
    <property type="entry name" value="AAA+_ATPase"/>
</dbReference>
<dbReference type="CDD" id="cd03256">
    <property type="entry name" value="ABC_PhnC_transporter"/>
    <property type="match status" value="1"/>
</dbReference>
<dbReference type="NCBIfam" id="TIGR02315">
    <property type="entry name" value="ABC_phnC"/>
    <property type="match status" value="1"/>
</dbReference>
<dbReference type="AlphaFoldDB" id="A0A1M7B2H1"/>
<dbReference type="PANTHER" id="PTHR43166">
    <property type="entry name" value="AMINO ACID IMPORT ATP-BINDING PROTEIN"/>
    <property type="match status" value="1"/>
</dbReference>
<keyword evidence="5 9" id="KW-0067">ATP-binding</keyword>
<evidence type="ECO:0000313" key="9">
    <source>
        <dbReference type="EMBL" id="SHL49107.1"/>
    </source>
</evidence>
<dbReference type="InterPro" id="IPR050086">
    <property type="entry name" value="MetN_ABC_transporter-like"/>
</dbReference>
<feature type="domain" description="ABC transporter" evidence="8">
    <location>
        <begin position="13"/>
        <end position="255"/>
    </location>
</feature>
<evidence type="ECO:0000256" key="5">
    <source>
        <dbReference type="ARBA" id="ARBA00022840"/>
    </source>
</evidence>
<dbReference type="GO" id="GO:0016887">
    <property type="term" value="F:ATP hydrolysis activity"/>
    <property type="evidence" value="ECO:0007669"/>
    <property type="project" value="InterPro"/>
</dbReference>
<evidence type="ECO:0000259" key="8">
    <source>
        <dbReference type="PROSITE" id="PS50893"/>
    </source>
</evidence>
<reference evidence="9 10" key="1">
    <citation type="submission" date="2016-11" db="EMBL/GenBank/DDBJ databases">
        <authorList>
            <person name="Varghese N."/>
            <person name="Submissions S."/>
        </authorList>
    </citation>
    <scope>NUCLEOTIDE SEQUENCE [LARGE SCALE GENOMIC DNA]</scope>
    <source>
        <strain evidence="9 10">DSM 28249</strain>
    </source>
</reference>
<keyword evidence="10" id="KW-1185">Reference proteome</keyword>
<keyword evidence="3" id="KW-0997">Cell inner membrane</keyword>
<keyword evidence="4" id="KW-0547">Nucleotide-binding</keyword>
<evidence type="ECO:0000256" key="6">
    <source>
        <dbReference type="ARBA" id="ARBA00022967"/>
    </source>
</evidence>
<dbReference type="InterPro" id="IPR017871">
    <property type="entry name" value="ABC_transporter-like_CS"/>
</dbReference>
<dbReference type="SUPFAM" id="SSF52540">
    <property type="entry name" value="P-loop containing nucleoside triphosphate hydrolases"/>
    <property type="match status" value="1"/>
</dbReference>
<dbReference type="InterPro" id="IPR003439">
    <property type="entry name" value="ABC_transporter-like_ATP-bd"/>
</dbReference>
<evidence type="ECO:0000313" key="10">
    <source>
        <dbReference type="Proteomes" id="UP000322545"/>
    </source>
</evidence>
<keyword evidence="2" id="KW-1003">Cell membrane</keyword>
<dbReference type="PANTHER" id="PTHR43166:SF6">
    <property type="entry name" value="PHOSPHONATES IMPORT ATP-BINDING PROTEIN PHNC"/>
    <property type="match status" value="1"/>
</dbReference>
<dbReference type="PROSITE" id="PS50893">
    <property type="entry name" value="ABC_TRANSPORTER_2"/>
    <property type="match status" value="1"/>
</dbReference>
<dbReference type="PROSITE" id="PS00211">
    <property type="entry name" value="ABC_TRANSPORTER_1"/>
    <property type="match status" value="1"/>
</dbReference>
<name>A0A1M7B2H1_9RHOB</name>
<evidence type="ECO:0000256" key="1">
    <source>
        <dbReference type="ARBA" id="ARBA00022448"/>
    </source>
</evidence>
<dbReference type="RefSeq" id="WP_149778198.1">
    <property type="nucleotide sequence ID" value="NZ_FRCB01000001.1"/>
</dbReference>